<sequence length="270" mass="29038">MSTLPITGFAYAVNGKFTPRSSRAPSQTASPPPEYNVQSTTRLNGAENAKVVTANAATIPGTNPDAAQLQRALTFEKQKGEAVDRARYIAQGNLMSKSSLETQLAATTIEELAFARALYLDSIEYIVRGLPPDLTDPETHRLRETVCALSQKCRLETRDLGPSTGAPRTQQAFVALCRGTATVIKISIPRVKQGIASLIEFENRHHVLEKSGTLVSNSLYTVADGAAKTNIRVPDVSRVLGSVYYGLSLGLLEGYKVLASEGPVRAPSYS</sequence>
<keyword evidence="3" id="KW-1185">Reference proteome</keyword>
<feature type="region of interest" description="Disordered" evidence="1">
    <location>
        <begin position="17"/>
        <end position="37"/>
    </location>
</feature>
<name>R4X9N7_TAPDE</name>
<dbReference type="EMBL" id="CAHR02000071">
    <property type="protein sequence ID" value="CCG82145.1"/>
    <property type="molecule type" value="Genomic_DNA"/>
</dbReference>
<evidence type="ECO:0000256" key="1">
    <source>
        <dbReference type="SAM" id="MobiDB-lite"/>
    </source>
</evidence>
<gene>
    <name evidence="2" type="ORF">TAPDE_002089</name>
</gene>
<dbReference type="AlphaFoldDB" id="R4X9N7"/>
<accession>R4X9N7</accession>
<dbReference type="VEuPathDB" id="FungiDB:TAPDE_002089"/>
<proteinExistence type="predicted"/>
<comment type="caution">
    <text evidence="2">The sequence shown here is derived from an EMBL/GenBank/DDBJ whole genome shotgun (WGS) entry which is preliminary data.</text>
</comment>
<dbReference type="OrthoDB" id="190201at2759"/>
<evidence type="ECO:0000313" key="2">
    <source>
        <dbReference type="EMBL" id="CCG82145.1"/>
    </source>
</evidence>
<dbReference type="Proteomes" id="UP000013776">
    <property type="component" value="Unassembled WGS sequence"/>
</dbReference>
<feature type="compositionally biased region" description="Polar residues" evidence="1">
    <location>
        <begin position="19"/>
        <end position="29"/>
    </location>
</feature>
<reference evidence="2 3" key="1">
    <citation type="journal article" date="2013" name="MBio">
        <title>Genome sequencing of the plant pathogen Taphrina deformans, the causal agent of peach leaf curl.</title>
        <authorList>
            <person name="Cisse O.H."/>
            <person name="Almeida J.M.G.C.F."/>
            <person name="Fonseca A."/>
            <person name="Kumar A.A."/>
            <person name="Salojaervi J."/>
            <person name="Overmyer K."/>
            <person name="Hauser P.M."/>
            <person name="Pagni M."/>
        </authorList>
    </citation>
    <scope>NUCLEOTIDE SEQUENCE [LARGE SCALE GENOMIC DNA]</scope>
    <source>
        <strain evidence="3">PYCC 5710 / ATCC 11124 / CBS 356.35 / IMI 108563 / JCM 9778 / NBRC 8474</strain>
    </source>
</reference>
<organism evidence="2 3">
    <name type="scientific">Taphrina deformans (strain PYCC 5710 / ATCC 11124 / CBS 356.35 / IMI 108563 / JCM 9778 / NBRC 8474)</name>
    <name type="common">Peach leaf curl fungus</name>
    <name type="synonym">Lalaria deformans</name>
    <dbReference type="NCBI Taxonomy" id="1097556"/>
    <lineage>
        <taxon>Eukaryota</taxon>
        <taxon>Fungi</taxon>
        <taxon>Dikarya</taxon>
        <taxon>Ascomycota</taxon>
        <taxon>Taphrinomycotina</taxon>
        <taxon>Taphrinomycetes</taxon>
        <taxon>Taphrinales</taxon>
        <taxon>Taphrinaceae</taxon>
        <taxon>Taphrina</taxon>
    </lineage>
</organism>
<evidence type="ECO:0000313" key="3">
    <source>
        <dbReference type="Proteomes" id="UP000013776"/>
    </source>
</evidence>
<protein>
    <submittedName>
        <fullName evidence="2">Uncharacterized protein</fullName>
    </submittedName>
</protein>